<reference evidence="1 2" key="1">
    <citation type="submission" date="2023-09" db="EMBL/GenBank/DDBJ databases">
        <title>Multi-omics analysis of a traditional fermented food reveals byproduct-associated fungal strains for waste-to-food upcycling.</title>
        <authorList>
            <consortium name="Lawrence Berkeley National Laboratory"/>
            <person name="Rekdal V.M."/>
            <person name="Villalobos-Escobedo J.M."/>
            <person name="Rodriguez-Valeron N."/>
            <person name="Garcia M.O."/>
            <person name="Vasquez D.P."/>
            <person name="Damayanti I."/>
            <person name="Sorensen P.M."/>
            <person name="Baidoo E.E."/>
            <person name="De Carvalho A.C."/>
            <person name="Riley R."/>
            <person name="Lipzen A."/>
            <person name="He G."/>
            <person name="Yan M."/>
            <person name="Haridas S."/>
            <person name="Daum C."/>
            <person name="Yoshinaga Y."/>
            <person name="Ng V."/>
            <person name="Grigoriev I.V."/>
            <person name="Munk R."/>
            <person name="Nuraida L."/>
            <person name="Wijaya C.H."/>
            <person name="Morales P.-C."/>
            <person name="Keasling J.D."/>
        </authorList>
    </citation>
    <scope>NUCLEOTIDE SEQUENCE [LARGE SCALE GENOMIC DNA]</scope>
    <source>
        <strain evidence="1 2">FGSC 2613</strain>
    </source>
</reference>
<evidence type="ECO:0000313" key="1">
    <source>
        <dbReference type="EMBL" id="KAL0465631.1"/>
    </source>
</evidence>
<comment type="caution">
    <text evidence="1">The sequence shown here is derived from an EMBL/GenBank/DDBJ whole genome shotgun (WGS) entry which is preliminary data.</text>
</comment>
<accession>A0ABR3CYV7</accession>
<keyword evidence="2" id="KW-1185">Reference proteome</keyword>
<gene>
    <name evidence="1" type="ORF">QR685DRAFT_576130</name>
</gene>
<sequence length="97" mass="10444">MEPTECCLKEEMTISVAGDDSKQKDGMTGGRARGVPLEDLSSLPLGCHGQAALTQHRDNFPPNKWSMPYGGTCFGFRALAICSSDSSGARKTRDEHP</sequence>
<name>A0ABR3CYV7_NEUIN</name>
<dbReference type="EMBL" id="JAVLET010000016">
    <property type="protein sequence ID" value="KAL0465631.1"/>
    <property type="molecule type" value="Genomic_DNA"/>
</dbReference>
<proteinExistence type="predicted"/>
<evidence type="ECO:0000313" key="2">
    <source>
        <dbReference type="Proteomes" id="UP001451303"/>
    </source>
</evidence>
<organism evidence="1 2">
    <name type="scientific">Neurospora intermedia</name>
    <dbReference type="NCBI Taxonomy" id="5142"/>
    <lineage>
        <taxon>Eukaryota</taxon>
        <taxon>Fungi</taxon>
        <taxon>Dikarya</taxon>
        <taxon>Ascomycota</taxon>
        <taxon>Pezizomycotina</taxon>
        <taxon>Sordariomycetes</taxon>
        <taxon>Sordariomycetidae</taxon>
        <taxon>Sordariales</taxon>
        <taxon>Sordariaceae</taxon>
        <taxon>Neurospora</taxon>
    </lineage>
</organism>
<dbReference type="Proteomes" id="UP001451303">
    <property type="component" value="Unassembled WGS sequence"/>
</dbReference>
<protein>
    <submittedName>
        <fullName evidence="1">Uncharacterized protein</fullName>
    </submittedName>
</protein>